<accession>A0A6L5GST7</accession>
<comment type="caution">
    <text evidence="3">The sequence shown here is derived from an EMBL/GenBank/DDBJ whole genome shotgun (WGS) entry which is preliminary data.</text>
</comment>
<feature type="chain" id="PRO_5026648054" evidence="2">
    <location>
        <begin position="24"/>
        <end position="511"/>
    </location>
</feature>
<dbReference type="Proteomes" id="UP000473648">
    <property type="component" value="Unassembled WGS sequence"/>
</dbReference>
<protein>
    <submittedName>
        <fullName evidence="3">Uncharacterized protein</fullName>
    </submittedName>
</protein>
<name>A0A6L5GST7_9FIRM</name>
<evidence type="ECO:0000313" key="3">
    <source>
        <dbReference type="EMBL" id="MQM73305.1"/>
    </source>
</evidence>
<sequence length="511" mass="56442">MKKIVTAVLTAVLTLAFGVSVFAADGNSNTSFKIEYDTSTAMHYIPAEIAKQENADGRFLIYCMNNRLAWPHTTTAHPTIPNYSEGYLTEKDFESTSKYNEFMSRLQTILYAGYPYNGFGLYQIVDNPKEISEAEFNELLVAPEDVRSDFKDILGDTQFTYSDYTNNNTENLNKLSQFYSKVLMMSFTSEKTTSGLSYQDISSLPFYKAAFCMVSASSSQTPIQLYAQNYPDSYYVTKSQAYEATQAAVWRLMTEYSIPNNNITDTSDYYKNNPLAKVLYDVSDANDEILRSEPSSDKVSISGDTTLTYDKSEKKWVSGELSVTEPDNYHGIYTLSVTGDGVQVETASGGTTVKAGETFRLVSDKQTTGKVTATADSMVWLKSMKMYSPIDSEEFQHMVGVVIGTKTISTAKAFNSTAKPEESTTTDPKDPENNKPTDPSKPTTENSSNSTTKTTSKPTTQTAPAQQKIEGKSMTAVLTGDDSNWTKYADWLVLAALVGTAAVVIKKKIQA</sequence>
<feature type="compositionally biased region" description="Basic and acidic residues" evidence="1">
    <location>
        <begin position="419"/>
        <end position="435"/>
    </location>
</feature>
<dbReference type="AlphaFoldDB" id="A0A6L5GST7"/>
<evidence type="ECO:0000313" key="4">
    <source>
        <dbReference type="Proteomes" id="UP000473648"/>
    </source>
</evidence>
<feature type="compositionally biased region" description="Low complexity" evidence="1">
    <location>
        <begin position="440"/>
        <end position="468"/>
    </location>
</feature>
<evidence type="ECO:0000256" key="2">
    <source>
        <dbReference type="SAM" id="SignalP"/>
    </source>
</evidence>
<gene>
    <name evidence="3" type="ORF">FRC53_07850</name>
</gene>
<feature type="region of interest" description="Disordered" evidence="1">
    <location>
        <begin position="413"/>
        <end position="474"/>
    </location>
</feature>
<dbReference type="EMBL" id="VOGB01000005">
    <property type="protein sequence ID" value="MQM73305.1"/>
    <property type="molecule type" value="Genomic_DNA"/>
</dbReference>
<keyword evidence="2" id="KW-0732">Signal</keyword>
<organism evidence="3 4">
    <name type="scientific">Candidatus Pseudoramibacter fermentans</name>
    <dbReference type="NCBI Taxonomy" id="2594427"/>
    <lineage>
        <taxon>Bacteria</taxon>
        <taxon>Bacillati</taxon>
        <taxon>Bacillota</taxon>
        <taxon>Clostridia</taxon>
        <taxon>Eubacteriales</taxon>
        <taxon>Eubacteriaceae</taxon>
        <taxon>Pseudoramibacter</taxon>
    </lineage>
</organism>
<keyword evidence="4" id="KW-1185">Reference proteome</keyword>
<feature type="signal peptide" evidence="2">
    <location>
        <begin position="1"/>
        <end position="23"/>
    </location>
</feature>
<proteinExistence type="predicted"/>
<reference evidence="3" key="1">
    <citation type="journal article" date="2020" name="Appl. Environ. Microbiol.">
        <title>Medium-Chain Fatty Acid Synthesis by 'Candidatus Weimeria bifida' gen. nov., sp. nov., and 'Candidatus Pseudoramibacter fermentans' sp. nov.</title>
        <authorList>
            <person name="Scarborough M.J."/>
            <person name="Myers K.S."/>
            <person name="Donohue T.J."/>
            <person name="Noguera D.R."/>
        </authorList>
    </citation>
    <scope>NUCLEOTIDE SEQUENCE</scope>
    <source>
        <strain evidence="3">EUB1.1</strain>
    </source>
</reference>
<evidence type="ECO:0000256" key="1">
    <source>
        <dbReference type="SAM" id="MobiDB-lite"/>
    </source>
</evidence>